<dbReference type="EMBL" id="JAFBDR010000036">
    <property type="protein sequence ID" value="MBM7573527.1"/>
    <property type="molecule type" value="Genomic_DNA"/>
</dbReference>
<protein>
    <submittedName>
        <fullName evidence="2">HD-GYP domain-containing protein (C-di-GMP phosphodiesterase class II)</fullName>
    </submittedName>
</protein>
<gene>
    <name evidence="2" type="ORF">JOC48_004091</name>
</gene>
<dbReference type="RefSeq" id="WP_204502165.1">
    <property type="nucleotide sequence ID" value="NZ_JAFBDR010000036.1"/>
</dbReference>
<dbReference type="Proteomes" id="UP001296943">
    <property type="component" value="Unassembled WGS sequence"/>
</dbReference>
<dbReference type="Pfam" id="PF13487">
    <property type="entry name" value="HD_5"/>
    <property type="match status" value="1"/>
</dbReference>
<proteinExistence type="predicted"/>
<keyword evidence="3" id="KW-1185">Reference proteome</keyword>
<sequence length="325" mass="36575">MRLIDISEYDYQTMVLAKPIFDSQKRVLLAAGRTINPKILSRLEDIGINFLFVEDEISKGIHIDDMIDLPTWTDSIEVVKDFYEQVQSGKRPDIKDLQKVGNLLLKEVKVRPTLVLIPSGTMAKEVQPYAHAVNVTILSLMTGKKLGYNDRKQIDLAIGSLLHDIGKVLTDEYEKHPEYGFNYIRNNNQLSVVSSHVAYQHHESVDGEGFPRQISGDTILEVGQICGIANLYDNYITQKSMAPHEAMEGIMATSDRLYMHKIVQAFTRAIPTYPPGTKVLIGKGEQAIVTQINTHLHRPIVKVLSSEQEIDLAEDPTIMIEPHSD</sequence>
<name>A0ABS2N5Y0_9BACI</name>
<dbReference type="CDD" id="cd00077">
    <property type="entry name" value="HDc"/>
    <property type="match status" value="1"/>
</dbReference>
<accession>A0ABS2N5Y0</accession>
<organism evidence="2 3">
    <name type="scientific">Aquibacillus albus</name>
    <dbReference type="NCBI Taxonomy" id="1168171"/>
    <lineage>
        <taxon>Bacteria</taxon>
        <taxon>Bacillati</taxon>
        <taxon>Bacillota</taxon>
        <taxon>Bacilli</taxon>
        <taxon>Bacillales</taxon>
        <taxon>Bacillaceae</taxon>
        <taxon>Aquibacillus</taxon>
    </lineage>
</organism>
<comment type="caution">
    <text evidence="2">The sequence shown here is derived from an EMBL/GenBank/DDBJ whole genome shotgun (WGS) entry which is preliminary data.</text>
</comment>
<dbReference type="InterPro" id="IPR003607">
    <property type="entry name" value="HD/PDEase_dom"/>
</dbReference>
<dbReference type="InterPro" id="IPR037522">
    <property type="entry name" value="HD_GYP_dom"/>
</dbReference>
<dbReference type="PANTHER" id="PTHR43155">
    <property type="entry name" value="CYCLIC DI-GMP PHOSPHODIESTERASE PA4108-RELATED"/>
    <property type="match status" value="1"/>
</dbReference>
<reference evidence="2 3" key="1">
    <citation type="submission" date="2021-01" db="EMBL/GenBank/DDBJ databases">
        <title>Genomic Encyclopedia of Type Strains, Phase IV (KMG-IV): sequencing the most valuable type-strain genomes for metagenomic binning, comparative biology and taxonomic classification.</title>
        <authorList>
            <person name="Goeker M."/>
        </authorList>
    </citation>
    <scope>NUCLEOTIDE SEQUENCE [LARGE SCALE GENOMIC DNA]</scope>
    <source>
        <strain evidence="2 3">DSM 23711</strain>
    </source>
</reference>
<feature type="domain" description="HD-GYP" evidence="1">
    <location>
        <begin position="86"/>
        <end position="286"/>
    </location>
</feature>
<dbReference type="SUPFAM" id="SSF109604">
    <property type="entry name" value="HD-domain/PDEase-like"/>
    <property type="match status" value="1"/>
</dbReference>
<evidence type="ECO:0000313" key="2">
    <source>
        <dbReference type="EMBL" id="MBM7573527.1"/>
    </source>
</evidence>
<dbReference type="PROSITE" id="PS51832">
    <property type="entry name" value="HD_GYP"/>
    <property type="match status" value="1"/>
</dbReference>
<evidence type="ECO:0000313" key="3">
    <source>
        <dbReference type="Proteomes" id="UP001296943"/>
    </source>
</evidence>
<dbReference type="Gene3D" id="1.10.3210.10">
    <property type="entry name" value="Hypothetical protein af1432"/>
    <property type="match status" value="1"/>
</dbReference>
<evidence type="ECO:0000259" key="1">
    <source>
        <dbReference type="PROSITE" id="PS51832"/>
    </source>
</evidence>
<dbReference type="PANTHER" id="PTHR43155:SF2">
    <property type="entry name" value="CYCLIC DI-GMP PHOSPHODIESTERASE PA4108"/>
    <property type="match status" value="1"/>
</dbReference>